<dbReference type="EMBL" id="DWYA01000082">
    <property type="protein sequence ID" value="HJB40571.1"/>
    <property type="molecule type" value="Genomic_DNA"/>
</dbReference>
<accession>A0A9D2M347</accession>
<keyword evidence="4" id="KW-0479">Metal-binding</keyword>
<dbReference type="SUPFAM" id="SSF55031">
    <property type="entry name" value="Bacterial exopeptidase dimerisation domain"/>
    <property type="match status" value="1"/>
</dbReference>
<evidence type="ECO:0000256" key="4">
    <source>
        <dbReference type="ARBA" id="ARBA00022723"/>
    </source>
</evidence>
<dbReference type="EC" id="3.4.13.-" evidence="9"/>
<dbReference type="GO" id="GO:0008237">
    <property type="term" value="F:metallopeptidase activity"/>
    <property type="evidence" value="ECO:0007669"/>
    <property type="project" value="UniProtKB-KW"/>
</dbReference>
<protein>
    <submittedName>
        <fullName evidence="9">Sapep family Mn(2+)-dependent dipeptidase</fullName>
        <ecNumber evidence="9">3.4.13.-</ecNumber>
    </submittedName>
</protein>
<keyword evidence="6" id="KW-0862">Zinc</keyword>
<comment type="cofactor">
    <cofactor evidence="1">
        <name>Zn(2+)</name>
        <dbReference type="ChEBI" id="CHEBI:29105"/>
    </cofactor>
</comment>
<evidence type="ECO:0000256" key="3">
    <source>
        <dbReference type="ARBA" id="ARBA00022670"/>
    </source>
</evidence>
<keyword evidence="7 9" id="KW-0224">Dipeptidase</keyword>
<dbReference type="InterPro" id="IPR002933">
    <property type="entry name" value="Peptidase_M20"/>
</dbReference>
<evidence type="ECO:0000256" key="7">
    <source>
        <dbReference type="ARBA" id="ARBA00022997"/>
    </source>
</evidence>
<dbReference type="InterPro" id="IPR050072">
    <property type="entry name" value="Peptidase_M20A"/>
</dbReference>
<dbReference type="InterPro" id="IPR036264">
    <property type="entry name" value="Bact_exopeptidase_dim_dom"/>
</dbReference>
<dbReference type="Gene3D" id="3.30.70.360">
    <property type="match status" value="2"/>
</dbReference>
<evidence type="ECO:0000313" key="9">
    <source>
        <dbReference type="EMBL" id="HJB40571.1"/>
    </source>
</evidence>
<dbReference type="Proteomes" id="UP000824209">
    <property type="component" value="Unassembled WGS sequence"/>
</dbReference>
<proteinExistence type="inferred from homology"/>
<dbReference type="InterPro" id="IPR010964">
    <property type="entry name" value="M20A_pepV-rel"/>
</dbReference>
<evidence type="ECO:0000256" key="2">
    <source>
        <dbReference type="ARBA" id="ARBA00006247"/>
    </source>
</evidence>
<reference evidence="9" key="2">
    <citation type="submission" date="2021-04" db="EMBL/GenBank/DDBJ databases">
        <authorList>
            <person name="Gilroy R."/>
        </authorList>
    </citation>
    <scope>NUCLEOTIDE SEQUENCE</scope>
    <source>
        <strain evidence="9">ChiBcec8-14828</strain>
    </source>
</reference>
<evidence type="ECO:0000313" key="10">
    <source>
        <dbReference type="Proteomes" id="UP000824209"/>
    </source>
</evidence>
<comment type="similarity">
    <text evidence="2">Belongs to the peptidase M20A family.</text>
</comment>
<dbReference type="PANTHER" id="PTHR43808">
    <property type="entry name" value="ACETYLORNITHINE DEACETYLASE"/>
    <property type="match status" value="1"/>
</dbReference>
<evidence type="ECO:0000256" key="1">
    <source>
        <dbReference type="ARBA" id="ARBA00001947"/>
    </source>
</evidence>
<dbReference type="GO" id="GO:0008777">
    <property type="term" value="F:acetylornithine deacetylase activity"/>
    <property type="evidence" value="ECO:0007669"/>
    <property type="project" value="TreeGrafter"/>
</dbReference>
<dbReference type="GO" id="GO:0008270">
    <property type="term" value="F:zinc ion binding"/>
    <property type="evidence" value="ECO:0007669"/>
    <property type="project" value="InterPro"/>
</dbReference>
<keyword evidence="3" id="KW-0645">Protease</keyword>
<evidence type="ECO:0000256" key="6">
    <source>
        <dbReference type="ARBA" id="ARBA00022833"/>
    </source>
</evidence>
<dbReference type="AlphaFoldDB" id="A0A9D2M347"/>
<dbReference type="PANTHER" id="PTHR43808:SF31">
    <property type="entry name" value="N-ACETYL-L-CITRULLINE DEACETYLASE"/>
    <property type="match status" value="1"/>
</dbReference>
<keyword evidence="5 9" id="KW-0378">Hydrolase</keyword>
<dbReference type="NCBIfam" id="TIGR01887">
    <property type="entry name" value="dipeptidaselike"/>
    <property type="match status" value="1"/>
</dbReference>
<comment type="caution">
    <text evidence="9">The sequence shown here is derived from an EMBL/GenBank/DDBJ whole genome shotgun (WGS) entry which is preliminary data.</text>
</comment>
<dbReference type="Gene3D" id="3.40.630.10">
    <property type="entry name" value="Zn peptidases"/>
    <property type="match status" value="1"/>
</dbReference>
<sequence length="468" mass="50298">MTEQELLTRIDRFIADNEAQLFTDLKTLIDINSVRGEAAPGAPFGLGVRRAMDAALEMARRFGLVTKDCEGYLAYADVPGTSEKQIATITHLDVVPAGNGWNTDPFCMTEREGFVLGRGTADDKGPALLTLYIAKFFRELCDETGEPLPYTLRILLGGAEETGMEDIDYYLEHYPMPAFCFTPDGEFPVGHGEKGGFGGHFVSAPLQGNLVDFQGGVADNVVPDLAHALVRADFAALKESSGITLTDEGNGVVRVTGHGKGGHASMPAGTVNAIARVANYLLDNKLCTEQENAYLSMLRRLMASTDGSSFGMAASDDIFTPLTCIGGVITMKDGVLSQSIDVRFPTGITVEEMTSACRALAEEGGASFEPGGSRPPFYVSADSPEIEACIRSFNEVTGRNDKPFTMGGGTYARHFKNAVSFGMEEPEANYPDFVGTMHGANEGVPKALMLQSLKIYLLAVARLMQLEF</sequence>
<gene>
    <name evidence="9" type="ORF">H9943_09280</name>
</gene>
<dbReference type="GO" id="GO:0016805">
    <property type="term" value="F:dipeptidase activity"/>
    <property type="evidence" value="ECO:0007669"/>
    <property type="project" value="UniProtKB-KW"/>
</dbReference>
<name>A0A9D2M347_9FIRM</name>
<dbReference type="GO" id="GO:0006526">
    <property type="term" value="P:L-arginine biosynthetic process"/>
    <property type="evidence" value="ECO:0007669"/>
    <property type="project" value="TreeGrafter"/>
</dbReference>
<dbReference type="GO" id="GO:0006508">
    <property type="term" value="P:proteolysis"/>
    <property type="evidence" value="ECO:0007669"/>
    <property type="project" value="UniProtKB-KW"/>
</dbReference>
<evidence type="ECO:0000256" key="8">
    <source>
        <dbReference type="ARBA" id="ARBA00023049"/>
    </source>
</evidence>
<dbReference type="Pfam" id="PF01546">
    <property type="entry name" value="Peptidase_M20"/>
    <property type="match status" value="1"/>
</dbReference>
<keyword evidence="8" id="KW-0482">Metalloprotease</keyword>
<evidence type="ECO:0000256" key="5">
    <source>
        <dbReference type="ARBA" id="ARBA00022801"/>
    </source>
</evidence>
<reference evidence="9" key="1">
    <citation type="journal article" date="2021" name="PeerJ">
        <title>Extensive microbial diversity within the chicken gut microbiome revealed by metagenomics and culture.</title>
        <authorList>
            <person name="Gilroy R."/>
            <person name="Ravi A."/>
            <person name="Getino M."/>
            <person name="Pursley I."/>
            <person name="Horton D.L."/>
            <person name="Alikhan N.F."/>
            <person name="Baker D."/>
            <person name="Gharbi K."/>
            <person name="Hall N."/>
            <person name="Watson M."/>
            <person name="Adriaenssens E.M."/>
            <person name="Foster-Nyarko E."/>
            <person name="Jarju S."/>
            <person name="Secka A."/>
            <person name="Antonio M."/>
            <person name="Oren A."/>
            <person name="Chaudhuri R.R."/>
            <person name="La Ragione R."/>
            <person name="Hildebrand F."/>
            <person name="Pallen M.J."/>
        </authorList>
    </citation>
    <scope>NUCLEOTIDE SEQUENCE</scope>
    <source>
        <strain evidence="9">ChiBcec8-14828</strain>
    </source>
</reference>
<organism evidence="9 10">
    <name type="scientific">Candidatus Ruthenibacterium avium</name>
    <dbReference type="NCBI Taxonomy" id="2838751"/>
    <lineage>
        <taxon>Bacteria</taxon>
        <taxon>Bacillati</taxon>
        <taxon>Bacillota</taxon>
        <taxon>Clostridia</taxon>
        <taxon>Eubacteriales</taxon>
        <taxon>Oscillospiraceae</taxon>
        <taxon>Ruthenibacterium</taxon>
    </lineage>
</organism>
<dbReference type="SUPFAM" id="SSF53187">
    <property type="entry name" value="Zn-dependent exopeptidases"/>
    <property type="match status" value="1"/>
</dbReference>